<evidence type="ECO:0000256" key="5">
    <source>
        <dbReference type="ARBA" id="ARBA00022475"/>
    </source>
</evidence>
<keyword evidence="4" id="KW-0796">Tight junction</keyword>
<organism evidence="11 12">
    <name type="scientific">Peromyscus maniculatus bairdii</name>
    <name type="common">Prairie deer mouse</name>
    <dbReference type="NCBI Taxonomy" id="230844"/>
    <lineage>
        <taxon>Eukaryota</taxon>
        <taxon>Metazoa</taxon>
        <taxon>Chordata</taxon>
        <taxon>Craniata</taxon>
        <taxon>Vertebrata</taxon>
        <taxon>Euteleostomi</taxon>
        <taxon>Mammalia</taxon>
        <taxon>Eutheria</taxon>
        <taxon>Euarchontoglires</taxon>
        <taxon>Glires</taxon>
        <taxon>Rodentia</taxon>
        <taxon>Myomorpha</taxon>
        <taxon>Muroidea</taxon>
        <taxon>Cricetidae</taxon>
        <taxon>Neotominae</taxon>
        <taxon>Peromyscus</taxon>
    </lineage>
</organism>
<accession>A0A8C8ULY9</accession>
<dbReference type="InterPro" id="IPR006187">
    <property type="entry name" value="Claudin"/>
</dbReference>
<name>A0A8C8ULY9_PERMB</name>
<reference evidence="11" key="3">
    <citation type="submission" date="2025-09" db="UniProtKB">
        <authorList>
            <consortium name="Ensembl"/>
        </authorList>
    </citation>
    <scope>IDENTIFICATION</scope>
</reference>
<evidence type="ECO:0000256" key="8">
    <source>
        <dbReference type="ARBA" id="ARBA00022989"/>
    </source>
</evidence>
<evidence type="ECO:0000313" key="12">
    <source>
        <dbReference type="Proteomes" id="UP000694547"/>
    </source>
</evidence>
<dbReference type="Proteomes" id="UP000694547">
    <property type="component" value="Chromosome X"/>
</dbReference>
<protein>
    <recommendedName>
        <fullName evidence="13">Claudin-34-like</fullName>
    </recommendedName>
</protein>
<keyword evidence="12" id="KW-1185">Reference proteome</keyword>
<dbReference type="GO" id="GO:0005886">
    <property type="term" value="C:plasma membrane"/>
    <property type="evidence" value="ECO:0007669"/>
    <property type="project" value="UniProtKB-SubCell"/>
</dbReference>
<evidence type="ECO:0000256" key="6">
    <source>
        <dbReference type="ARBA" id="ARBA00022692"/>
    </source>
</evidence>
<keyword evidence="9 10" id="KW-0472">Membrane</keyword>
<evidence type="ECO:0000256" key="3">
    <source>
        <dbReference type="ARBA" id="ARBA00008295"/>
    </source>
</evidence>
<keyword evidence="6 10" id="KW-0812">Transmembrane</keyword>
<feature type="transmembrane region" description="Helical" evidence="10">
    <location>
        <begin position="179"/>
        <end position="202"/>
    </location>
</feature>
<comment type="similarity">
    <text evidence="3">Belongs to the claudin family.</text>
</comment>
<reference evidence="11 12" key="1">
    <citation type="submission" date="2018-10" db="EMBL/GenBank/DDBJ databases">
        <title>Improved assembly of the deer mouse Peromyscus maniculatus genome.</title>
        <authorList>
            <person name="Lassance J.-M."/>
            <person name="Hoekstra H.E."/>
        </authorList>
    </citation>
    <scope>NUCLEOTIDE SEQUENCE [LARGE SCALE GENOMIC DNA]</scope>
</reference>
<dbReference type="InterPro" id="IPR004031">
    <property type="entry name" value="PMP22/EMP/MP20/Claudin"/>
</dbReference>
<evidence type="ECO:0008006" key="13">
    <source>
        <dbReference type="Google" id="ProtNLM"/>
    </source>
</evidence>
<evidence type="ECO:0000313" key="11">
    <source>
        <dbReference type="Ensembl" id="ENSPEMP00000033348.1"/>
    </source>
</evidence>
<dbReference type="PANTHER" id="PTHR12002">
    <property type="entry name" value="CLAUDIN"/>
    <property type="match status" value="1"/>
</dbReference>
<keyword evidence="5" id="KW-1003">Cell membrane</keyword>
<feature type="transmembrane region" description="Helical" evidence="10">
    <location>
        <begin position="88"/>
        <end position="112"/>
    </location>
</feature>
<evidence type="ECO:0000256" key="4">
    <source>
        <dbReference type="ARBA" id="ARBA00022427"/>
    </source>
</evidence>
<dbReference type="Ensembl" id="ENSPEMT00000034823.1">
    <property type="protein sequence ID" value="ENSPEMP00000033348.1"/>
    <property type="gene ID" value="ENSPEMG00000025543.1"/>
</dbReference>
<feature type="transmembrane region" description="Helical" evidence="10">
    <location>
        <begin position="12"/>
        <end position="34"/>
    </location>
</feature>
<evidence type="ECO:0000256" key="9">
    <source>
        <dbReference type="ARBA" id="ARBA00023136"/>
    </source>
</evidence>
<dbReference type="Gene3D" id="1.20.140.150">
    <property type="match status" value="1"/>
</dbReference>
<dbReference type="GO" id="GO:0005923">
    <property type="term" value="C:bicellular tight junction"/>
    <property type="evidence" value="ECO:0007669"/>
    <property type="project" value="UniProtKB-SubCell"/>
</dbReference>
<dbReference type="GeneTree" id="ENSGT00390000005717"/>
<comment type="subcellular location">
    <subcellularLocation>
        <location evidence="1">Cell junction</location>
        <location evidence="1">Tight junction</location>
    </subcellularLocation>
    <subcellularLocation>
        <location evidence="2">Cell membrane</location>
        <topology evidence="2">Multi-pass membrane protein</topology>
    </subcellularLocation>
</comment>
<keyword evidence="8 10" id="KW-1133">Transmembrane helix</keyword>
<evidence type="ECO:0000256" key="10">
    <source>
        <dbReference type="SAM" id="Phobius"/>
    </source>
</evidence>
<evidence type="ECO:0000256" key="7">
    <source>
        <dbReference type="ARBA" id="ARBA00022949"/>
    </source>
</evidence>
<dbReference type="GO" id="GO:0005198">
    <property type="term" value="F:structural molecule activity"/>
    <property type="evidence" value="ECO:0007669"/>
    <property type="project" value="InterPro"/>
</dbReference>
<proteinExistence type="inferred from homology"/>
<dbReference type="AlphaFoldDB" id="A0A8C8ULY9"/>
<dbReference type="Pfam" id="PF13903">
    <property type="entry name" value="Claudin_2"/>
    <property type="match status" value="1"/>
</dbReference>
<sequence length="207" mass="23695">MPLSEKDTNLQITGFTAAILAWLFCSVSMGLPQWRVWYFQEPMKSKPSMALVGLWRTCIYHNNNYSSNVRVCHRYNYHDSFIPLSIRVAQHLVLVSSFLGMAGTVSSIVALWKMYTERVRKNTTYNSFFFLGILNILTSSFVLFALLYNYLCIMRNEDIAFPPFFHIPSFPDTQKAGSALAVATLAAFFFVLSGTIFISFTFHPPRH</sequence>
<keyword evidence="7" id="KW-0965">Cell junction</keyword>
<evidence type="ECO:0000256" key="1">
    <source>
        <dbReference type="ARBA" id="ARBA00004435"/>
    </source>
</evidence>
<reference evidence="11" key="2">
    <citation type="submission" date="2025-08" db="UniProtKB">
        <authorList>
            <consortium name="Ensembl"/>
        </authorList>
    </citation>
    <scope>IDENTIFICATION</scope>
</reference>
<evidence type="ECO:0000256" key="2">
    <source>
        <dbReference type="ARBA" id="ARBA00004651"/>
    </source>
</evidence>
<feature type="transmembrane region" description="Helical" evidence="10">
    <location>
        <begin position="124"/>
        <end position="148"/>
    </location>
</feature>